<name>A0AAV4LJT5_9BACL</name>
<evidence type="ECO:0000313" key="2">
    <source>
        <dbReference type="EMBL" id="GIM47679.1"/>
    </source>
</evidence>
<keyword evidence="3" id="KW-1185">Reference proteome</keyword>
<sequence>MYAGIPFIPWRVLFRVLIIYLMMAVGTMVVKDCYVLSQTMQMARAAAIYQNGIDPNSGQDVARLLAQEISRVVPVDQVTITSGPWAPVPGNVGMRQLVINVNYFDGSYVTTTMMYGAEMPVSSQLFRILGYHQQQPILLPAQFSYYREW</sequence>
<keyword evidence="1" id="KW-0472">Membrane</keyword>
<dbReference type="RefSeq" id="WP_282200633.1">
    <property type="nucleotide sequence ID" value="NZ_BOQE01000001.1"/>
</dbReference>
<keyword evidence="1" id="KW-1133">Transmembrane helix</keyword>
<protein>
    <recommendedName>
        <fullName evidence="4">DUF4320 family protein</fullName>
    </recommendedName>
</protein>
<proteinExistence type="predicted"/>
<feature type="transmembrane region" description="Helical" evidence="1">
    <location>
        <begin position="12"/>
        <end position="30"/>
    </location>
</feature>
<evidence type="ECO:0000313" key="3">
    <source>
        <dbReference type="Proteomes" id="UP001057291"/>
    </source>
</evidence>
<keyword evidence="1" id="KW-0812">Transmembrane</keyword>
<gene>
    <name evidence="2" type="ORF">DNHGIG_32280</name>
</gene>
<accession>A0AAV4LJT5</accession>
<dbReference type="AlphaFoldDB" id="A0AAV4LJT5"/>
<evidence type="ECO:0000256" key="1">
    <source>
        <dbReference type="SAM" id="Phobius"/>
    </source>
</evidence>
<organism evidence="2 3">
    <name type="scientific">Collibacillus ludicampi</name>
    <dbReference type="NCBI Taxonomy" id="2771369"/>
    <lineage>
        <taxon>Bacteria</taxon>
        <taxon>Bacillati</taxon>
        <taxon>Bacillota</taxon>
        <taxon>Bacilli</taxon>
        <taxon>Bacillales</taxon>
        <taxon>Alicyclobacillaceae</taxon>
        <taxon>Collibacillus</taxon>
    </lineage>
</organism>
<dbReference type="Proteomes" id="UP001057291">
    <property type="component" value="Unassembled WGS sequence"/>
</dbReference>
<evidence type="ECO:0008006" key="4">
    <source>
        <dbReference type="Google" id="ProtNLM"/>
    </source>
</evidence>
<dbReference type="EMBL" id="BOQE01000001">
    <property type="protein sequence ID" value="GIM47679.1"/>
    <property type="molecule type" value="Genomic_DNA"/>
</dbReference>
<reference evidence="2" key="1">
    <citation type="journal article" date="2023" name="Int. J. Syst. Evol. Microbiol.">
        <title>Collibacillus ludicampi gen. nov., sp. nov., a new soil bacterium of the family Alicyclobacillaceae.</title>
        <authorList>
            <person name="Jojima T."/>
            <person name="Ioku Y."/>
            <person name="Fukuta Y."/>
            <person name="Shirasaka N."/>
            <person name="Matsumura Y."/>
            <person name="Mori M."/>
        </authorList>
    </citation>
    <scope>NUCLEOTIDE SEQUENCE</scope>
    <source>
        <strain evidence="2">TP075</strain>
    </source>
</reference>
<comment type="caution">
    <text evidence="2">The sequence shown here is derived from an EMBL/GenBank/DDBJ whole genome shotgun (WGS) entry which is preliminary data.</text>
</comment>